<dbReference type="InterPro" id="IPR004839">
    <property type="entry name" value="Aminotransferase_I/II_large"/>
</dbReference>
<keyword evidence="5" id="KW-0804">Transcription</keyword>
<evidence type="ECO:0000256" key="3">
    <source>
        <dbReference type="ARBA" id="ARBA00023015"/>
    </source>
</evidence>
<protein>
    <submittedName>
        <fullName evidence="7">PLP-dependent aminotransferase family protein</fullName>
    </submittedName>
</protein>
<dbReference type="Proteomes" id="UP001204772">
    <property type="component" value="Unassembled WGS sequence"/>
</dbReference>
<evidence type="ECO:0000256" key="5">
    <source>
        <dbReference type="ARBA" id="ARBA00023163"/>
    </source>
</evidence>
<keyword evidence="7" id="KW-0808">Transferase</keyword>
<keyword evidence="8" id="KW-1185">Reference proteome</keyword>
<organism evidence="7 8">
    <name type="scientific">Runella salmonicolor</name>
    <dbReference type="NCBI Taxonomy" id="2950278"/>
    <lineage>
        <taxon>Bacteria</taxon>
        <taxon>Pseudomonadati</taxon>
        <taxon>Bacteroidota</taxon>
        <taxon>Cytophagia</taxon>
        <taxon>Cytophagales</taxon>
        <taxon>Spirosomataceae</taxon>
        <taxon>Runella</taxon>
    </lineage>
</organism>
<evidence type="ECO:0000259" key="6">
    <source>
        <dbReference type="PROSITE" id="PS50949"/>
    </source>
</evidence>
<evidence type="ECO:0000256" key="4">
    <source>
        <dbReference type="ARBA" id="ARBA00023125"/>
    </source>
</evidence>
<gene>
    <name evidence="7" type="ORF">NCI00_23055</name>
</gene>
<dbReference type="GO" id="GO:0008483">
    <property type="term" value="F:transaminase activity"/>
    <property type="evidence" value="ECO:0007669"/>
    <property type="project" value="UniProtKB-KW"/>
</dbReference>
<dbReference type="SMART" id="SM00345">
    <property type="entry name" value="HTH_GNTR"/>
    <property type="match status" value="1"/>
</dbReference>
<keyword evidence="2" id="KW-0663">Pyridoxal phosphate</keyword>
<sequence>MIAYQTLLAIDKTSKLPAYLQLANQLMNLVRGGELRAGQKLLGTRQLAQFLGIHRKTVVQAYDELLAQGWLESRTGSGTYVVENLPEIKPQQLVDGQQERRNPTKTAGFSFETLPHLWRPVLVSGQELHLDDGFPDPRLAPLNELTRAYRSNLLQGNQYVRLGYGDTKGSVWLRRELALYLNETRGLKITEENVLITRGTMMGLYLVATGLVKKGDNVAVGALSWSGANMNFLQAGANLLQLPIDEHGLVVEELEQHCQKRPVRLVYLTSHHHYPTTVALRADRRLKLLRLAEEYGFIVFEDDYDYDFHYLSKPLLPLASADPAGTVLYCGSFTKAISPAFRVGYLVGPENVINHLAQLRRIIDRQGDLILENSFAELLQNGVIQRHLRKSLREYRERRDVFCELLKTQLGDYLDFQVPDGGMAVWSRFSKEINLELLSEKAFKKELVFSNGKHHNSPGNVLNSTRLGFASSTVEELEKCVNILRNIILKGA</sequence>
<dbReference type="InterPro" id="IPR000524">
    <property type="entry name" value="Tscrpt_reg_HTH_GntR"/>
</dbReference>
<dbReference type="SUPFAM" id="SSF46785">
    <property type="entry name" value="Winged helix' DNA-binding domain"/>
    <property type="match status" value="1"/>
</dbReference>
<evidence type="ECO:0000313" key="8">
    <source>
        <dbReference type="Proteomes" id="UP001204772"/>
    </source>
</evidence>
<evidence type="ECO:0000256" key="1">
    <source>
        <dbReference type="ARBA" id="ARBA00005384"/>
    </source>
</evidence>
<evidence type="ECO:0000256" key="2">
    <source>
        <dbReference type="ARBA" id="ARBA00022898"/>
    </source>
</evidence>
<dbReference type="CDD" id="cd07377">
    <property type="entry name" value="WHTH_GntR"/>
    <property type="match status" value="1"/>
</dbReference>
<reference evidence="7 8" key="1">
    <citation type="submission" date="2022-06" db="EMBL/GenBank/DDBJ databases">
        <title>Runella sp. S5 genome sequencing.</title>
        <authorList>
            <person name="Park S."/>
        </authorList>
    </citation>
    <scope>NUCLEOTIDE SEQUENCE [LARGE SCALE GENOMIC DNA]</scope>
    <source>
        <strain evidence="7 8">S5</strain>
    </source>
</reference>
<name>A0ABT1FU93_9BACT</name>
<dbReference type="Gene3D" id="3.40.640.10">
    <property type="entry name" value="Type I PLP-dependent aspartate aminotransferase-like (Major domain)"/>
    <property type="match status" value="1"/>
</dbReference>
<feature type="domain" description="HTH gntR-type" evidence="6">
    <location>
        <begin position="16"/>
        <end position="84"/>
    </location>
</feature>
<dbReference type="PANTHER" id="PTHR46577">
    <property type="entry name" value="HTH-TYPE TRANSCRIPTIONAL REGULATORY PROTEIN GABR"/>
    <property type="match status" value="1"/>
</dbReference>
<keyword evidence="3" id="KW-0805">Transcription regulation</keyword>
<comment type="caution">
    <text evidence="7">The sequence shown here is derived from an EMBL/GenBank/DDBJ whole genome shotgun (WGS) entry which is preliminary data.</text>
</comment>
<proteinExistence type="inferred from homology"/>
<dbReference type="SUPFAM" id="SSF53383">
    <property type="entry name" value="PLP-dependent transferases"/>
    <property type="match status" value="1"/>
</dbReference>
<dbReference type="InterPro" id="IPR036388">
    <property type="entry name" value="WH-like_DNA-bd_sf"/>
</dbReference>
<dbReference type="Pfam" id="PF00155">
    <property type="entry name" value="Aminotran_1_2"/>
    <property type="match status" value="1"/>
</dbReference>
<dbReference type="InterPro" id="IPR015424">
    <property type="entry name" value="PyrdxlP-dep_Trfase"/>
</dbReference>
<dbReference type="RefSeq" id="WP_253531721.1">
    <property type="nucleotide sequence ID" value="NZ_JAMZEL010000012.1"/>
</dbReference>
<dbReference type="EMBL" id="JAMZEL010000012">
    <property type="protein sequence ID" value="MCP1385336.1"/>
    <property type="molecule type" value="Genomic_DNA"/>
</dbReference>
<dbReference type="CDD" id="cd00609">
    <property type="entry name" value="AAT_like"/>
    <property type="match status" value="1"/>
</dbReference>
<dbReference type="InterPro" id="IPR051446">
    <property type="entry name" value="HTH_trans_reg/aminotransferase"/>
</dbReference>
<keyword evidence="7" id="KW-0032">Aminotransferase</keyword>
<dbReference type="PANTHER" id="PTHR46577:SF2">
    <property type="entry name" value="TRANSCRIPTIONAL REGULATORY PROTEIN"/>
    <property type="match status" value="1"/>
</dbReference>
<evidence type="ECO:0000313" key="7">
    <source>
        <dbReference type="EMBL" id="MCP1385336.1"/>
    </source>
</evidence>
<dbReference type="InterPro" id="IPR015421">
    <property type="entry name" value="PyrdxlP-dep_Trfase_major"/>
</dbReference>
<comment type="similarity">
    <text evidence="1">In the C-terminal section; belongs to the class-I pyridoxal-phosphate-dependent aminotransferase family.</text>
</comment>
<dbReference type="Gene3D" id="1.10.10.10">
    <property type="entry name" value="Winged helix-like DNA-binding domain superfamily/Winged helix DNA-binding domain"/>
    <property type="match status" value="1"/>
</dbReference>
<accession>A0ABT1FU93</accession>
<dbReference type="PROSITE" id="PS50949">
    <property type="entry name" value="HTH_GNTR"/>
    <property type="match status" value="1"/>
</dbReference>
<dbReference type="InterPro" id="IPR036390">
    <property type="entry name" value="WH_DNA-bd_sf"/>
</dbReference>
<dbReference type="Pfam" id="PF00392">
    <property type="entry name" value="GntR"/>
    <property type="match status" value="1"/>
</dbReference>
<keyword evidence="4" id="KW-0238">DNA-binding</keyword>